<dbReference type="STRING" id="1338011.BD94_1853"/>
<dbReference type="AlphaFoldDB" id="A0A077EGE4"/>
<dbReference type="KEGG" id="eao:BD94_1853"/>
<accession>A0A077EGE4</accession>
<protein>
    <recommendedName>
        <fullName evidence="3">Lipoprotein</fullName>
    </recommendedName>
</protein>
<dbReference type="HOGENOM" id="CLU_1649472_0_0_10"/>
<evidence type="ECO:0000313" key="1">
    <source>
        <dbReference type="EMBL" id="AIL45628.1"/>
    </source>
</evidence>
<name>A0A077EGE4_9FLAO</name>
<dbReference type="eggNOG" id="ENOG502ZKUK">
    <property type="taxonomic scope" value="Bacteria"/>
</dbReference>
<evidence type="ECO:0008006" key="3">
    <source>
        <dbReference type="Google" id="ProtNLM"/>
    </source>
</evidence>
<dbReference type="RefSeq" id="WP_024564472.1">
    <property type="nucleotide sequence ID" value="NZ_CP007547.1"/>
</dbReference>
<dbReference type="EMBL" id="CP007547">
    <property type="protein sequence ID" value="AIL45628.1"/>
    <property type="molecule type" value="Genomic_DNA"/>
</dbReference>
<dbReference type="PROSITE" id="PS51257">
    <property type="entry name" value="PROKAR_LIPOPROTEIN"/>
    <property type="match status" value="1"/>
</dbReference>
<organism evidence="1 2">
    <name type="scientific">Elizabethkingia anophelis NUHP1</name>
    <dbReference type="NCBI Taxonomy" id="1338011"/>
    <lineage>
        <taxon>Bacteria</taxon>
        <taxon>Pseudomonadati</taxon>
        <taxon>Bacteroidota</taxon>
        <taxon>Flavobacteriia</taxon>
        <taxon>Flavobacteriales</taxon>
        <taxon>Weeksellaceae</taxon>
        <taxon>Elizabethkingia</taxon>
    </lineage>
</organism>
<gene>
    <name evidence="1" type="ORF">BD94_1853</name>
</gene>
<dbReference type="Proteomes" id="UP000028933">
    <property type="component" value="Chromosome"/>
</dbReference>
<sequence length="181" mass="21347">MKKDIIRNMLKTYKQMSLVFFLLFVYSCTSYSKYALYNSIPKETVLYQGDQYFKYEGSNFNGNYYKYTNDSLRMTMLIFGAYVHAHDKNKYKKILQSKEVTGVVGFTTSKKLLYAFTTYHDNSMQFKTFIDLSVGRKKTYPKGYYTKTLQCDRKNDVTLTISDKMNKNGAQFLMDNFKCIE</sequence>
<evidence type="ECO:0000313" key="2">
    <source>
        <dbReference type="Proteomes" id="UP000028933"/>
    </source>
</evidence>
<reference evidence="1 2" key="1">
    <citation type="journal article" date="2013" name="Lancet">
        <title>First case of E anophelis outbreak in an intensive-care unit.</title>
        <authorList>
            <person name="Teo J."/>
            <person name="Tan S.Y."/>
            <person name="Tay M."/>
            <person name="Ding Y."/>
            <person name="Kjelleberg S."/>
            <person name="Givskov M."/>
            <person name="Lin R.T."/>
            <person name="Yang L."/>
        </authorList>
    </citation>
    <scope>NUCLEOTIDE SEQUENCE [LARGE SCALE GENOMIC DNA]</scope>
    <source>
        <strain evidence="1 2">NUHP1</strain>
    </source>
</reference>
<proteinExistence type="predicted"/>